<dbReference type="InterPro" id="IPR000262">
    <property type="entry name" value="FMN-dep_DH"/>
</dbReference>
<dbReference type="PRINTS" id="PR00363">
    <property type="entry name" value="CYTOCHROMEB5"/>
</dbReference>
<dbReference type="PROSITE" id="PS00191">
    <property type="entry name" value="CYTOCHROME_B5_1"/>
    <property type="match status" value="1"/>
</dbReference>
<evidence type="ECO:0000256" key="9">
    <source>
        <dbReference type="ARBA" id="ARBA00023002"/>
    </source>
</evidence>
<keyword evidence="21" id="KW-1185">Reference proteome</keyword>
<dbReference type="GO" id="GO:0006089">
    <property type="term" value="P:lactate metabolic process"/>
    <property type="evidence" value="ECO:0007669"/>
    <property type="project" value="TreeGrafter"/>
</dbReference>
<evidence type="ECO:0000256" key="12">
    <source>
        <dbReference type="ARBA" id="ARBA00052399"/>
    </source>
</evidence>
<reference evidence="20 21" key="1">
    <citation type="submission" date="2016-10" db="EMBL/GenBank/DDBJ databases">
        <title>Genome sequence of the basidiomycete white-rot fungus Trametes pubescens.</title>
        <authorList>
            <person name="Makela M.R."/>
            <person name="Granchi Z."/>
            <person name="Peng M."/>
            <person name="De Vries R.P."/>
            <person name="Grigoriev I."/>
            <person name="Riley R."/>
            <person name="Hilden K."/>
        </authorList>
    </citation>
    <scope>NUCLEOTIDE SEQUENCE [LARGE SCALE GENOMIC DNA]</scope>
    <source>
        <strain evidence="20 21">FBCC735</strain>
    </source>
</reference>
<evidence type="ECO:0000256" key="4">
    <source>
        <dbReference type="ARBA" id="ARBA00011881"/>
    </source>
</evidence>
<keyword evidence="8" id="KW-0479">Metal-binding</keyword>
<comment type="cofactor">
    <cofactor evidence="2">
        <name>heme b</name>
        <dbReference type="ChEBI" id="CHEBI:60344"/>
    </cofactor>
</comment>
<dbReference type="Pfam" id="PF00173">
    <property type="entry name" value="Cyt-b5"/>
    <property type="match status" value="1"/>
</dbReference>
<dbReference type="PROSITE" id="PS50255">
    <property type="entry name" value="CYTOCHROME_B5_2"/>
    <property type="match status" value="1"/>
</dbReference>
<evidence type="ECO:0000256" key="8">
    <source>
        <dbReference type="ARBA" id="ARBA00022723"/>
    </source>
</evidence>
<dbReference type="Gene3D" id="3.10.120.10">
    <property type="entry name" value="Cytochrome b5-like heme/steroid binding domain"/>
    <property type="match status" value="1"/>
</dbReference>
<dbReference type="InterPro" id="IPR001199">
    <property type="entry name" value="Cyt_B5-like_heme/steroid-bd"/>
</dbReference>
<dbReference type="EMBL" id="MNAD01001456">
    <property type="protein sequence ID" value="OJT05476.1"/>
    <property type="molecule type" value="Genomic_DNA"/>
</dbReference>
<dbReference type="PROSITE" id="PS00557">
    <property type="entry name" value="FMN_HYDROXY_ACID_DH_1"/>
    <property type="match status" value="1"/>
</dbReference>
<dbReference type="Pfam" id="PF01070">
    <property type="entry name" value="FMN_dh"/>
    <property type="match status" value="1"/>
</dbReference>
<dbReference type="PROSITE" id="PS51349">
    <property type="entry name" value="FMN_HYDROXY_ACID_DH_2"/>
    <property type="match status" value="1"/>
</dbReference>
<keyword evidence="11" id="KW-0496">Mitochondrion</keyword>
<accession>A0A1M2VD51</accession>
<evidence type="ECO:0000256" key="3">
    <source>
        <dbReference type="ARBA" id="ARBA00004569"/>
    </source>
</evidence>
<keyword evidence="10" id="KW-0408">Iron</keyword>
<dbReference type="InterPro" id="IPR037396">
    <property type="entry name" value="FMN_HAD"/>
</dbReference>
<evidence type="ECO:0000256" key="7">
    <source>
        <dbReference type="ARBA" id="ARBA00022643"/>
    </source>
</evidence>
<dbReference type="PANTHER" id="PTHR10578">
    <property type="entry name" value="S -2-HYDROXY-ACID OXIDASE-RELATED"/>
    <property type="match status" value="1"/>
</dbReference>
<keyword evidence="6" id="KW-0285">Flavoprotein</keyword>
<keyword evidence="7" id="KW-0288">FMN</keyword>
<comment type="cofactor">
    <cofactor evidence="1">
        <name>FMN</name>
        <dbReference type="ChEBI" id="CHEBI:58210"/>
    </cofactor>
</comment>
<evidence type="ECO:0000256" key="15">
    <source>
        <dbReference type="ARBA" id="ARBA00066458"/>
    </source>
</evidence>
<dbReference type="Proteomes" id="UP000184267">
    <property type="component" value="Unassembled WGS sequence"/>
</dbReference>
<feature type="domain" description="FMN hydroxy acid dehydrogenase" evidence="19">
    <location>
        <begin position="107"/>
        <end position="475"/>
    </location>
</feature>
<keyword evidence="5" id="KW-0349">Heme</keyword>
<dbReference type="SUPFAM" id="SSF51395">
    <property type="entry name" value="FMN-linked oxidoreductases"/>
    <property type="match status" value="1"/>
</dbReference>
<dbReference type="InterPro" id="IPR037458">
    <property type="entry name" value="L-MDH/L-LDH_FMN-bd"/>
</dbReference>
<comment type="catalytic activity">
    <reaction evidence="12">
        <text>(S)-lactate + 2 Fe(III)-[cytochrome c] = 2 Fe(II)-[cytochrome c] + pyruvate + 2 H(+)</text>
        <dbReference type="Rhea" id="RHEA:19909"/>
        <dbReference type="Rhea" id="RHEA-COMP:10350"/>
        <dbReference type="Rhea" id="RHEA-COMP:14399"/>
        <dbReference type="ChEBI" id="CHEBI:15361"/>
        <dbReference type="ChEBI" id="CHEBI:15378"/>
        <dbReference type="ChEBI" id="CHEBI:16651"/>
        <dbReference type="ChEBI" id="CHEBI:29033"/>
        <dbReference type="ChEBI" id="CHEBI:29034"/>
        <dbReference type="EC" id="1.1.2.3"/>
    </reaction>
    <physiologicalReaction direction="left-to-right" evidence="12">
        <dbReference type="Rhea" id="RHEA:19910"/>
    </physiologicalReaction>
</comment>
<dbReference type="SUPFAM" id="SSF55856">
    <property type="entry name" value="Cytochrome b5-like heme/steroid binding domain"/>
    <property type="match status" value="1"/>
</dbReference>
<dbReference type="STRING" id="154538.A0A1M2VD51"/>
<evidence type="ECO:0000313" key="21">
    <source>
        <dbReference type="Proteomes" id="UP000184267"/>
    </source>
</evidence>
<dbReference type="GO" id="GO:0046872">
    <property type="term" value="F:metal ion binding"/>
    <property type="evidence" value="ECO:0007669"/>
    <property type="project" value="UniProtKB-KW"/>
</dbReference>
<feature type="domain" description="Cytochrome b5 heme-binding" evidence="18">
    <location>
        <begin position="4"/>
        <end position="81"/>
    </location>
</feature>
<name>A0A1M2VD51_TRAPU</name>
<evidence type="ECO:0000256" key="2">
    <source>
        <dbReference type="ARBA" id="ARBA00001970"/>
    </source>
</evidence>
<gene>
    <name evidence="20" type="ORF">TRAPUB_3705</name>
</gene>
<evidence type="ECO:0000256" key="11">
    <source>
        <dbReference type="ARBA" id="ARBA00023128"/>
    </source>
</evidence>
<dbReference type="GO" id="GO:0020037">
    <property type="term" value="F:heme binding"/>
    <property type="evidence" value="ECO:0007669"/>
    <property type="project" value="InterPro"/>
</dbReference>
<comment type="subunit">
    <text evidence="4">Homotetramer.</text>
</comment>
<evidence type="ECO:0000313" key="20">
    <source>
        <dbReference type="EMBL" id="OJT05476.1"/>
    </source>
</evidence>
<dbReference type="InterPro" id="IPR008259">
    <property type="entry name" value="FMN_hydac_DH_AS"/>
</dbReference>
<comment type="similarity">
    <text evidence="13">In the C-terminal section; belongs to the FMN-dependent alpha-hydroxy acid dehydrogenase family.</text>
</comment>
<dbReference type="SMART" id="SM01117">
    <property type="entry name" value="Cyt-b5"/>
    <property type="match status" value="1"/>
</dbReference>
<comment type="subcellular location">
    <subcellularLocation>
        <location evidence="3">Mitochondrion intermembrane space</location>
    </subcellularLocation>
</comment>
<evidence type="ECO:0000256" key="14">
    <source>
        <dbReference type="ARBA" id="ARBA00061589"/>
    </source>
</evidence>
<dbReference type="AlphaFoldDB" id="A0A1M2VD51"/>
<dbReference type="FunFam" id="3.20.20.70:FF:000062">
    <property type="entry name" value="Cytochrome b2, mitochondrial, putative"/>
    <property type="match status" value="1"/>
</dbReference>
<evidence type="ECO:0000256" key="5">
    <source>
        <dbReference type="ARBA" id="ARBA00022617"/>
    </source>
</evidence>
<evidence type="ECO:0000259" key="18">
    <source>
        <dbReference type="PROSITE" id="PS50255"/>
    </source>
</evidence>
<evidence type="ECO:0000259" key="19">
    <source>
        <dbReference type="PROSITE" id="PS51349"/>
    </source>
</evidence>
<dbReference type="Gene3D" id="3.20.20.70">
    <property type="entry name" value="Aldolase class I"/>
    <property type="match status" value="1"/>
</dbReference>
<keyword evidence="9" id="KW-0560">Oxidoreductase</keyword>
<evidence type="ECO:0000256" key="17">
    <source>
        <dbReference type="SAM" id="MobiDB-lite"/>
    </source>
</evidence>
<dbReference type="OrthoDB" id="1925334at2759"/>
<feature type="compositionally biased region" description="Basic and acidic residues" evidence="17">
    <location>
        <begin position="292"/>
        <end position="302"/>
    </location>
</feature>
<organism evidence="20 21">
    <name type="scientific">Trametes pubescens</name>
    <name type="common">White-rot fungus</name>
    <dbReference type="NCBI Taxonomy" id="154538"/>
    <lineage>
        <taxon>Eukaryota</taxon>
        <taxon>Fungi</taxon>
        <taxon>Dikarya</taxon>
        <taxon>Basidiomycota</taxon>
        <taxon>Agaricomycotina</taxon>
        <taxon>Agaricomycetes</taxon>
        <taxon>Polyporales</taxon>
        <taxon>Polyporaceae</taxon>
        <taxon>Trametes</taxon>
    </lineage>
</organism>
<comment type="caution">
    <text evidence="20">The sequence shown here is derived from an EMBL/GenBank/DDBJ whole genome shotgun (WGS) entry which is preliminary data.</text>
</comment>
<dbReference type="GO" id="GO:0005758">
    <property type="term" value="C:mitochondrial intermembrane space"/>
    <property type="evidence" value="ECO:0007669"/>
    <property type="project" value="UniProtKB-SubCell"/>
</dbReference>
<dbReference type="InterPro" id="IPR036400">
    <property type="entry name" value="Cyt_B5-like_heme/steroid_sf"/>
</dbReference>
<dbReference type="CDD" id="cd02922">
    <property type="entry name" value="FCB2_FMN"/>
    <property type="match status" value="1"/>
</dbReference>
<dbReference type="InterPro" id="IPR018506">
    <property type="entry name" value="Cyt_B5_heme-BS"/>
</dbReference>
<dbReference type="PANTHER" id="PTHR10578:SF148">
    <property type="entry name" value="L-LACTATE DEHYDROGENASE (CYTOCHROME)"/>
    <property type="match status" value="1"/>
</dbReference>
<evidence type="ECO:0000256" key="16">
    <source>
        <dbReference type="ARBA" id="ARBA00068515"/>
    </source>
</evidence>
<dbReference type="GO" id="GO:0004460">
    <property type="term" value="F:L-lactate dehydrogenase (cytochrome) activity"/>
    <property type="evidence" value="ECO:0007669"/>
    <property type="project" value="UniProtKB-EC"/>
</dbReference>
<feature type="region of interest" description="Disordered" evidence="17">
    <location>
        <begin position="277"/>
        <end position="304"/>
    </location>
</feature>
<evidence type="ECO:0000256" key="6">
    <source>
        <dbReference type="ARBA" id="ARBA00022630"/>
    </source>
</evidence>
<proteinExistence type="inferred from homology"/>
<dbReference type="EC" id="1.1.2.3" evidence="15"/>
<sequence>MAQGKVVSGKEVAQHNSRESCWIIVHGKVYDVTDFLDDHPGGSKIILKYAGKDATAEYDPIHPPDAIETHLPKEKHLGAVDPDTVLKVEVKVTDQEKARLERMANRPPLSEILNLHDFEAIAREVMPEKAWAYYSSAAEDEITNRENHSAYHRIWWRPRILRDVTNVDFATKILGYDTKLPLYISATALGKLGHPDGELNLTRAAAKHGIIQMIPTLASCSFDEIVDNAKPGQVQFLQLYVNKEREITKKFVQHAEKRGIKALFITVDAPQLGRREKDMRQKFDAEDPAEVTENKQQDKVDRSQGAARAISSFIDPGLDWKDIPWFQSITKMPLILKGVQCWEDALQAYDAGLAGVVLSNHGGRQLDFSRSGVEVLTEVTRELGKQRGLKFPNEKFQLFVDGGVRRANDVLKAVALGATAVGVGRPFLYAFSSYGFEGVDHALDILEDEFEMNMRLLGARNLKEIIPAMVDASSLHSHVVAVPGDRLYDSNYEGMQHARLREVKSKI</sequence>
<dbReference type="OMA" id="MTDWETP"/>
<comment type="similarity">
    <text evidence="14">In the N-terminal section; belongs to the cytochrome b5 family.</text>
</comment>
<dbReference type="InterPro" id="IPR013785">
    <property type="entry name" value="Aldolase_TIM"/>
</dbReference>
<protein>
    <recommendedName>
        <fullName evidence="16">L-lactate dehydrogenase (cytochrome)</fullName>
        <ecNumber evidence="15">1.1.2.3</ecNumber>
    </recommendedName>
</protein>
<evidence type="ECO:0000256" key="13">
    <source>
        <dbReference type="ARBA" id="ARBA00061137"/>
    </source>
</evidence>
<evidence type="ECO:0000256" key="10">
    <source>
        <dbReference type="ARBA" id="ARBA00023004"/>
    </source>
</evidence>
<evidence type="ECO:0000256" key="1">
    <source>
        <dbReference type="ARBA" id="ARBA00001917"/>
    </source>
</evidence>
<dbReference type="FunFam" id="3.10.120.10:FF:000012">
    <property type="entry name" value="Mitochondrial cytochrome b2, putative"/>
    <property type="match status" value="1"/>
</dbReference>